<accession>A0A2Z4AHL5</accession>
<gene>
    <name evidence="1" type="ORF">DF168_01917</name>
</gene>
<evidence type="ECO:0000313" key="2">
    <source>
        <dbReference type="Proteomes" id="UP000247465"/>
    </source>
</evidence>
<dbReference type="AlphaFoldDB" id="A0A2Z4AHL5"/>
<evidence type="ECO:0000313" key="1">
    <source>
        <dbReference type="EMBL" id="AWT60698.1"/>
    </source>
</evidence>
<protein>
    <recommendedName>
        <fullName evidence="3">DUF1152 domain-containing protein</fullName>
    </recommendedName>
</protein>
<dbReference type="EMBL" id="CP029803">
    <property type="protein sequence ID" value="AWT60698.1"/>
    <property type="molecule type" value="Genomic_DNA"/>
</dbReference>
<dbReference type="Proteomes" id="UP000247465">
    <property type="component" value="Chromosome"/>
</dbReference>
<dbReference type="Pfam" id="PF06626">
    <property type="entry name" value="DUF1152"/>
    <property type="match status" value="1"/>
</dbReference>
<dbReference type="InterPro" id="IPR010581">
    <property type="entry name" value="DUF1152"/>
</dbReference>
<organism evidence="1 2">
    <name type="scientific">Candidatus Moanibacter tarae</name>
    <dbReference type="NCBI Taxonomy" id="2200854"/>
    <lineage>
        <taxon>Bacteria</taxon>
        <taxon>Pseudomonadati</taxon>
        <taxon>Verrucomicrobiota</taxon>
        <taxon>Opitutia</taxon>
        <taxon>Puniceicoccales</taxon>
        <taxon>Puniceicoccales incertae sedis</taxon>
        <taxon>Candidatus Moanibacter</taxon>
    </lineage>
</organism>
<proteinExistence type="predicted"/>
<dbReference type="KEGG" id="mtar:DF168_01917"/>
<reference evidence="1 2" key="1">
    <citation type="submission" date="2018-06" db="EMBL/GenBank/DDBJ databases">
        <title>Draft Genome Sequence of a Novel Marine Bacterium Related to the Verrucomicrobia.</title>
        <authorList>
            <person name="Vosseberg J."/>
            <person name="Martijn J."/>
            <person name="Ettema T.J.G."/>
        </authorList>
    </citation>
    <scope>NUCLEOTIDE SEQUENCE [LARGE SCALE GENOMIC DNA]</scope>
    <source>
        <strain evidence="1">TARA_B100001123</strain>
    </source>
</reference>
<name>A0A2Z4AHL5_9BACT</name>
<evidence type="ECO:0008006" key="3">
    <source>
        <dbReference type="Google" id="ProtNLM"/>
    </source>
</evidence>
<sequence>MQRTKPSLIDRILKSESAIIMGIGGGGDVIQGIPIANLMRQLGVKKVFMGGVSCQWWTPDGNPLANEWGSAVMGPTVYPVSDLQEAELVAPHVALVNENSNYNGKRPCEARLASLIPAEEVFVAGLSGGVIGLARSLNQLIADERIDLFVGVDIGSDSFHDGKEASPAKTSLVDFISLGAITRLECPTIYGVSGYGCDGEMQLEELDERVSRVMKAGGYLGAHGLTQQDVLEMERASEAYPDPIEPMSYRAARGEFGFRNVWTNGPYGTVVKVTPLASVMMLFDPDVLGEVCSTGIADLVQTESLEEAEEIYREKLGQFPESRMHHVIDFFRTK</sequence>